<dbReference type="EMBL" id="CP014859">
    <property type="protein sequence ID" value="AOS64554.1"/>
    <property type="molecule type" value="Genomic_DNA"/>
</dbReference>
<dbReference type="KEGG" id="ahm:TL08_18815"/>
<dbReference type="AlphaFoldDB" id="A0AAC9HSJ4"/>
<dbReference type="Pfam" id="PF00326">
    <property type="entry name" value="Peptidase_S9"/>
    <property type="match status" value="1"/>
</dbReference>
<evidence type="ECO:0000259" key="2">
    <source>
        <dbReference type="Pfam" id="PF00326"/>
    </source>
</evidence>
<keyword evidence="3" id="KW-0031">Aminopeptidase</keyword>
<dbReference type="PANTHER" id="PTHR42776:SF27">
    <property type="entry name" value="DIPEPTIDYL PEPTIDASE FAMILY MEMBER 6"/>
    <property type="match status" value="1"/>
</dbReference>
<dbReference type="InterPro" id="IPR011044">
    <property type="entry name" value="Quino_amine_DH_bsu"/>
</dbReference>
<protein>
    <submittedName>
        <fullName evidence="3">Dipeptidyl aminopeptidase/acylaminoacyl peptidase</fullName>
    </submittedName>
</protein>
<dbReference type="InterPro" id="IPR029058">
    <property type="entry name" value="AB_hydrolase_fold"/>
</dbReference>
<dbReference type="SUPFAM" id="SSF53474">
    <property type="entry name" value="alpha/beta-Hydrolases"/>
    <property type="match status" value="1"/>
</dbReference>
<dbReference type="Gene3D" id="3.40.50.1820">
    <property type="entry name" value="alpha/beta hydrolase"/>
    <property type="match status" value="1"/>
</dbReference>
<organism evidence="3 4">
    <name type="scientific">Actinoalloteichus hymeniacidonis</name>
    <dbReference type="NCBI Taxonomy" id="340345"/>
    <lineage>
        <taxon>Bacteria</taxon>
        <taxon>Bacillati</taxon>
        <taxon>Actinomycetota</taxon>
        <taxon>Actinomycetes</taxon>
        <taxon>Pseudonocardiales</taxon>
        <taxon>Pseudonocardiaceae</taxon>
        <taxon>Actinoalloteichus</taxon>
    </lineage>
</organism>
<dbReference type="Gene3D" id="2.120.10.30">
    <property type="entry name" value="TolB, C-terminal domain"/>
    <property type="match status" value="2"/>
</dbReference>
<keyword evidence="4" id="KW-1185">Reference proteome</keyword>
<evidence type="ECO:0000313" key="3">
    <source>
        <dbReference type="EMBL" id="AOS64554.1"/>
    </source>
</evidence>
<dbReference type="PANTHER" id="PTHR42776">
    <property type="entry name" value="SERINE PEPTIDASE S9 FAMILY MEMBER"/>
    <property type="match status" value="1"/>
</dbReference>
<keyword evidence="1" id="KW-0378">Hydrolase</keyword>
<dbReference type="SUPFAM" id="SSF50969">
    <property type="entry name" value="YVTN repeat-like/Quinoprotein amine dehydrogenase"/>
    <property type="match status" value="1"/>
</dbReference>
<gene>
    <name evidence="3" type="ORF">TL08_18815</name>
</gene>
<dbReference type="GO" id="GO:0004177">
    <property type="term" value="F:aminopeptidase activity"/>
    <property type="evidence" value="ECO:0007669"/>
    <property type="project" value="UniProtKB-KW"/>
</dbReference>
<dbReference type="Proteomes" id="UP000095210">
    <property type="component" value="Chromosome"/>
</dbReference>
<evidence type="ECO:0000256" key="1">
    <source>
        <dbReference type="ARBA" id="ARBA00022801"/>
    </source>
</evidence>
<dbReference type="GO" id="GO:0006508">
    <property type="term" value="P:proteolysis"/>
    <property type="evidence" value="ECO:0007669"/>
    <property type="project" value="InterPro"/>
</dbReference>
<dbReference type="InterPro" id="IPR001375">
    <property type="entry name" value="Peptidase_S9_cat"/>
</dbReference>
<name>A0AAC9HSJ4_9PSEU</name>
<sequence length="628" mass="69747">MALPDLISAEELLGAPERRNASISPDGSRLAFVAPWRNRMNVWVQDLDDEAQARCVTADETRSVFNYEWDVDPRWLLYYQDSGGDENYHLFRVDLDDPTALPVDLTPFPGAMGIADRVRPKEPGKLFLQLNNRNPAELDVAELDIATGEITTLAQNPGHVLSWLVTPDRELIARTTHTGREIVLSRWDRATGELHRIIELDGVDYPLGVHPMEISADGTGIWLASYRESDLARLVRIDIRTGEETPVDSHPTLSLDGERRAGYELPSPLIRSRATDELIGVRYLGDRQDIHALDPDFAEVLAKLEALSDGHLGEVSSDLSGQRWVVDFVHDREPATWFYDHTTGEGRRLFRRFPTLDPERLAPMRSVTIPARDGLALPSYLTLPIGVEPEGLPLVLLPHGGPWARDSWHFDTTAQFLANRGYAVLQVNFRGSVGYGKAHTVAAIGEFAGAMHHDLVDGVEWAVAQGYADPQRLAIFGGSYGGYSALVGVTFTPDLFAAAIDYVGISNLATFMETVSPLARRHIANNWFRYVGDPDVPEERADMVARSPISRVDEIRTPLMVVQGANDVRVVQAESDNIVEALRGRGVEVEYMVKDDEGHGFANPENNIDLYRSVERFLARHLGGRAIG</sequence>
<reference evidence="4" key="1">
    <citation type="submission" date="2016-03" db="EMBL/GenBank/DDBJ databases">
        <title>Complete genome sequence of the type strain Actinoalloteichus hymeniacidonis DSM 45092.</title>
        <authorList>
            <person name="Schaffert L."/>
            <person name="Albersmeier A."/>
            <person name="Winkler A."/>
            <person name="Kalinowski J."/>
            <person name="Zotchev S."/>
            <person name="Ruckert C."/>
        </authorList>
    </citation>
    <scope>NUCLEOTIDE SEQUENCE [LARGE SCALE GENOMIC DNA]</scope>
    <source>
        <strain evidence="4">HPA177(T) (DSM 45092(T))</strain>
    </source>
</reference>
<accession>A0AAC9HSJ4</accession>
<keyword evidence="3" id="KW-0645">Protease</keyword>
<dbReference type="InterPro" id="IPR011042">
    <property type="entry name" value="6-blade_b-propeller_TolB-like"/>
</dbReference>
<dbReference type="RefSeq" id="WP_069850795.1">
    <property type="nucleotide sequence ID" value="NZ_CP014859.1"/>
</dbReference>
<evidence type="ECO:0000313" key="4">
    <source>
        <dbReference type="Proteomes" id="UP000095210"/>
    </source>
</evidence>
<feature type="domain" description="Peptidase S9 prolyl oligopeptidase catalytic" evidence="2">
    <location>
        <begin position="408"/>
        <end position="624"/>
    </location>
</feature>
<dbReference type="GO" id="GO:0004252">
    <property type="term" value="F:serine-type endopeptidase activity"/>
    <property type="evidence" value="ECO:0007669"/>
    <property type="project" value="TreeGrafter"/>
</dbReference>
<proteinExistence type="predicted"/>